<dbReference type="KEGG" id="vg:26625240"/>
<evidence type="ECO:0000313" key="3">
    <source>
        <dbReference type="Proteomes" id="UP000202037"/>
    </source>
</evidence>
<dbReference type="EMBL" id="KR080202">
    <property type="protein sequence ID" value="AKF14928.1"/>
    <property type="molecule type" value="Genomic_DNA"/>
</dbReference>
<keyword evidence="3" id="KW-1185">Reference proteome</keyword>
<dbReference type="Proteomes" id="UP000202037">
    <property type="component" value="Segment"/>
</dbReference>
<dbReference type="Pfam" id="PF23850">
    <property type="entry name" value="DUF7213"/>
    <property type="match status" value="1"/>
</dbReference>
<organism evidence="2 3">
    <name type="scientific">Mycobacterium phage MOOREtheMARYer</name>
    <dbReference type="NCBI Taxonomy" id="1647309"/>
    <lineage>
        <taxon>Viruses</taxon>
        <taxon>Duplodnaviria</taxon>
        <taxon>Heunggongvirae</taxon>
        <taxon>Uroviricota</taxon>
        <taxon>Caudoviricetes</taxon>
        <taxon>Gclasvirinae</taxon>
        <taxon>Pinnievirus</taxon>
        <taxon>Pinnievirus moorethemaryer</taxon>
    </lineage>
</organism>
<dbReference type="RefSeq" id="YP_009198104.1">
    <property type="nucleotide sequence ID" value="NC_028791.1"/>
</dbReference>
<feature type="region of interest" description="Disordered" evidence="1">
    <location>
        <begin position="1"/>
        <end position="49"/>
    </location>
</feature>
<dbReference type="OrthoDB" id="18036at10239"/>
<dbReference type="GeneID" id="26625240"/>
<evidence type="ECO:0000313" key="2">
    <source>
        <dbReference type="EMBL" id="AKF14928.1"/>
    </source>
</evidence>
<name>A0A0F6WER5_9CAUD</name>
<protein>
    <submittedName>
        <fullName evidence="2">Uncharacterized protein</fullName>
    </submittedName>
</protein>
<sequence length="168" mass="17973">MSQHAPGKPTTTTTQDQDHDHTHTASPAHSHTQAMPRMQGQQLPHPPPDHLRTLALRVALAPTCPDPMTHSPAMRAALDALDCAIVDVFEAIRSDDPTDTPPDAIAVDAVLLIGVQHIDPDDDARVGYVEVVPRYGAQPAYVTRGLIGDALHLLDQVADRGDDDPQGG</sequence>
<dbReference type="InterPro" id="IPR055637">
    <property type="entry name" value="DUF7213"/>
</dbReference>
<reference evidence="2 3" key="1">
    <citation type="journal article" date="2015" name="Genome Announc.">
        <title>Genome Sequences of Cluster G Mycobacteriophages Cambiare, FlagStaff, and MOOREtheMARYer.</title>
        <authorList>
            <person name="Pope W.H."/>
            <person name="Augustine D.A."/>
            <person name="Carroll D.C."/>
            <person name="Duncan J.C."/>
            <person name="Harwi K.M."/>
            <person name="Howry R."/>
            <person name="Jagessar B."/>
            <person name="Lum B.A."/>
            <person name="Meinert J.W."/>
            <person name="Migliozzi J.S."/>
            <person name="Milliken K.A."/>
            <person name="Mitchell C.J."/>
            <person name="Nalatwad A.S."/>
            <person name="Orlandini K.C."/>
            <person name="Rhein M.J."/>
            <person name="Saravanan V."/>
            <person name="Seese B.A."/>
            <person name="Schiebel J.G."/>
            <person name="Thomas K.B."/>
            <person name="Adkins N.L."/>
            <person name="Cohen K.L."/>
            <person name="Iyengar V.B."/>
            <person name="Kim H."/>
            <person name="Kramer Z.J."/>
            <person name="Montgomery M.T."/>
            <person name="Schafer C.E."/>
            <person name="Wilkes K.E."/>
            <person name="Grubb S.R."/>
            <person name="Warner M.H."/>
            <person name="Bowman C.A."/>
            <person name="Russell D.A."/>
            <person name="Hatfull G.F."/>
        </authorList>
    </citation>
    <scope>NUCLEOTIDE SEQUENCE [LARGE SCALE GENOMIC DNA]</scope>
</reference>
<accession>A0A0F6WER5</accession>
<evidence type="ECO:0000256" key="1">
    <source>
        <dbReference type="SAM" id="MobiDB-lite"/>
    </source>
</evidence>
<proteinExistence type="predicted"/>
<gene>
    <name evidence="2" type="primary">67</name>
    <name evidence="2" type="ORF">SEA_MOORETHEMARYER_67</name>
</gene>